<organism evidence="3 4">
    <name type="scientific">Candida tropicalis (strain ATCC MYA-3404 / T1)</name>
    <name type="common">Yeast</name>
    <dbReference type="NCBI Taxonomy" id="294747"/>
    <lineage>
        <taxon>Eukaryota</taxon>
        <taxon>Fungi</taxon>
        <taxon>Dikarya</taxon>
        <taxon>Ascomycota</taxon>
        <taxon>Saccharomycotina</taxon>
        <taxon>Pichiomycetes</taxon>
        <taxon>Debaryomycetaceae</taxon>
        <taxon>Candida/Lodderomyces clade</taxon>
        <taxon>Candida</taxon>
    </lineage>
</organism>
<dbReference type="GO" id="GO:0031145">
    <property type="term" value="P:anaphase-promoting complex-dependent catabolic process"/>
    <property type="evidence" value="ECO:0007669"/>
    <property type="project" value="InterPro"/>
</dbReference>
<dbReference type="GeneID" id="8300319"/>
<feature type="compositionally biased region" description="Polar residues" evidence="2">
    <location>
        <begin position="52"/>
        <end position="61"/>
    </location>
</feature>
<name>C5M8U4_CANTT</name>
<dbReference type="KEGG" id="ctp:CTRG_02816"/>
<dbReference type="VEuPathDB" id="FungiDB:CTRG_02816"/>
<dbReference type="Proteomes" id="UP000002037">
    <property type="component" value="Unassembled WGS sequence"/>
</dbReference>
<dbReference type="AlphaFoldDB" id="C5M8U4"/>
<dbReference type="GO" id="GO:0005680">
    <property type="term" value="C:anaphase-promoting complex"/>
    <property type="evidence" value="ECO:0007669"/>
    <property type="project" value="InterPro"/>
</dbReference>
<proteinExistence type="predicted"/>
<feature type="region of interest" description="Disordered" evidence="2">
    <location>
        <begin position="21"/>
        <end position="92"/>
    </location>
</feature>
<protein>
    <submittedName>
        <fullName evidence="3">Uncharacterized protein</fullName>
    </submittedName>
</protein>
<reference evidence="3 4" key="1">
    <citation type="journal article" date="2009" name="Nature">
        <title>Evolution of pathogenicity and sexual reproduction in eight Candida genomes.</title>
        <authorList>
            <person name="Butler G."/>
            <person name="Rasmussen M.D."/>
            <person name="Lin M.F."/>
            <person name="Santos M.A."/>
            <person name="Sakthikumar S."/>
            <person name="Munro C.A."/>
            <person name="Rheinbay E."/>
            <person name="Grabherr M."/>
            <person name="Forche A."/>
            <person name="Reedy J.L."/>
            <person name="Agrafioti I."/>
            <person name="Arnaud M.B."/>
            <person name="Bates S."/>
            <person name="Brown A.J."/>
            <person name="Brunke S."/>
            <person name="Costanzo M.C."/>
            <person name="Fitzpatrick D.A."/>
            <person name="de Groot P.W."/>
            <person name="Harris D."/>
            <person name="Hoyer L.L."/>
            <person name="Hube B."/>
            <person name="Klis F.M."/>
            <person name="Kodira C."/>
            <person name="Lennard N."/>
            <person name="Logue M.E."/>
            <person name="Martin R."/>
            <person name="Neiman A.M."/>
            <person name="Nikolaou E."/>
            <person name="Quail M.A."/>
            <person name="Quinn J."/>
            <person name="Santos M.C."/>
            <person name="Schmitzberger F.F."/>
            <person name="Sherlock G."/>
            <person name="Shah P."/>
            <person name="Silverstein K.A."/>
            <person name="Skrzypek M.S."/>
            <person name="Soll D."/>
            <person name="Staggs R."/>
            <person name="Stansfield I."/>
            <person name="Stumpf M.P."/>
            <person name="Sudbery P.E."/>
            <person name="Srikantha T."/>
            <person name="Zeng Q."/>
            <person name="Berman J."/>
            <person name="Berriman M."/>
            <person name="Heitman J."/>
            <person name="Gow N.A."/>
            <person name="Lorenz M.C."/>
            <person name="Birren B.W."/>
            <person name="Kellis M."/>
            <person name="Cuomo C.A."/>
        </authorList>
    </citation>
    <scope>NUCLEOTIDE SEQUENCE [LARGE SCALE GENOMIC DNA]</scope>
    <source>
        <strain evidence="4">ATCC MYA-3404 / T1</strain>
    </source>
</reference>
<dbReference type="EMBL" id="GG692397">
    <property type="protein sequence ID" value="EER33998.1"/>
    <property type="molecule type" value="Genomic_DNA"/>
</dbReference>
<evidence type="ECO:0000256" key="1">
    <source>
        <dbReference type="ARBA" id="ARBA00022786"/>
    </source>
</evidence>
<sequence length="92" mass="10796">MLRRDATTIKLSPEDILEYDESIEQQKQRQQKNHQSVQGHHNPSDFIPCNILQEQMNNSSHDIMPDYKEESSSISQRSRNNQQSSRDERIGI</sequence>
<accession>C5M8U4</accession>
<evidence type="ECO:0000256" key="2">
    <source>
        <dbReference type="SAM" id="MobiDB-lite"/>
    </source>
</evidence>
<dbReference type="Pfam" id="PF10471">
    <property type="entry name" value="ANAPC_CDC26"/>
    <property type="match status" value="1"/>
</dbReference>
<dbReference type="RefSeq" id="XP_002548519.1">
    <property type="nucleotide sequence ID" value="XM_002548473.1"/>
</dbReference>
<evidence type="ECO:0000313" key="3">
    <source>
        <dbReference type="EMBL" id="EER33998.1"/>
    </source>
</evidence>
<dbReference type="eggNOG" id="ENOG502RQDI">
    <property type="taxonomic scope" value="Eukaryota"/>
</dbReference>
<feature type="compositionally biased region" description="Low complexity" evidence="2">
    <location>
        <begin position="72"/>
        <end position="84"/>
    </location>
</feature>
<dbReference type="HOGENOM" id="CLU_2348025_0_0_1"/>
<keyword evidence="1" id="KW-0833">Ubl conjugation pathway</keyword>
<dbReference type="InterPro" id="IPR018860">
    <property type="entry name" value="APC_suCDC26"/>
</dbReference>
<evidence type="ECO:0000313" key="4">
    <source>
        <dbReference type="Proteomes" id="UP000002037"/>
    </source>
</evidence>
<dbReference type="OrthoDB" id="4091035at2759"/>
<keyword evidence="4" id="KW-1185">Reference proteome</keyword>
<gene>
    <name evidence="3" type="ORF">CTRG_02816</name>
</gene>